<keyword evidence="1 2" id="KW-0175">Coiled coil</keyword>
<name>M7TUX2_BOTF1</name>
<feature type="region of interest" description="Disordered" evidence="3">
    <location>
        <begin position="1"/>
        <end position="68"/>
    </location>
</feature>
<feature type="compositionally biased region" description="Pro residues" evidence="3">
    <location>
        <begin position="1112"/>
        <end position="1126"/>
    </location>
</feature>
<feature type="compositionally biased region" description="Pro residues" evidence="3">
    <location>
        <begin position="1134"/>
        <end position="1149"/>
    </location>
</feature>
<dbReference type="PANTHER" id="PTHR32083">
    <property type="entry name" value="CILIA AND FLAGELLA-ASSOCIATED PROTEIN 58-RELATED"/>
    <property type="match status" value="1"/>
</dbReference>
<evidence type="ECO:0000256" key="1">
    <source>
        <dbReference type="ARBA" id="ARBA00023054"/>
    </source>
</evidence>
<evidence type="ECO:0000256" key="3">
    <source>
        <dbReference type="SAM" id="MobiDB-lite"/>
    </source>
</evidence>
<accession>M7TUX2</accession>
<feature type="coiled-coil region" evidence="2">
    <location>
        <begin position="749"/>
        <end position="871"/>
    </location>
</feature>
<evidence type="ECO:0000313" key="5">
    <source>
        <dbReference type="Proteomes" id="UP000012045"/>
    </source>
</evidence>
<dbReference type="PANTHER" id="PTHR32083:SF48">
    <property type="entry name" value="TRANS-GOLGI NETWORK-LOCALIZED SYP41-INTERACTING PROTEIN 1"/>
    <property type="match status" value="1"/>
</dbReference>
<evidence type="ECO:0000256" key="2">
    <source>
        <dbReference type="SAM" id="Coils"/>
    </source>
</evidence>
<proteinExistence type="predicted"/>
<feature type="compositionally biased region" description="Basic and acidic residues" evidence="3">
    <location>
        <begin position="466"/>
        <end position="477"/>
    </location>
</feature>
<dbReference type="HOGENOM" id="CLU_251477_0_0_1"/>
<dbReference type="Gene3D" id="1.20.5.300">
    <property type="match status" value="1"/>
</dbReference>
<protein>
    <submittedName>
        <fullName evidence="4">Putative patched family protein</fullName>
    </submittedName>
</protein>
<reference evidence="5" key="1">
    <citation type="journal article" date="2013" name="Genome Announc.">
        <title>Draft genome sequence of Botrytis cinerea BcDW1, inoculum for noble rot of grape berries.</title>
        <authorList>
            <person name="Blanco-Ulate B."/>
            <person name="Allen G."/>
            <person name="Powell A.L."/>
            <person name="Cantu D."/>
        </authorList>
    </citation>
    <scope>NUCLEOTIDE SEQUENCE [LARGE SCALE GENOMIC DNA]</scope>
    <source>
        <strain evidence="5">BcDW1</strain>
    </source>
</reference>
<feature type="region of interest" description="Disordered" evidence="3">
    <location>
        <begin position="177"/>
        <end position="220"/>
    </location>
</feature>
<feature type="region of interest" description="Disordered" evidence="3">
    <location>
        <begin position="1087"/>
        <end position="1187"/>
    </location>
</feature>
<sequence length="1254" mass="141069">MAAVPPPDDDNEWAPGFEPPMAPAEGEGGKPGSKDNDKPKPSKKAETIRGTPTVDQPGPGLAEKSAQETTAEYFASWAEAEKMMKADLENGKFTQEQIEEIRILMEEGAKKMNLPHGEAPGGLTVEQWKEKAKKLEAELKTKGKEGDKYVAELMALQDQVRQAEAEKLEMEIRNAKLEKEHKEAMAKVDAATKDTRDKKNQEDKEKEDEKHAKALRDKDDKIRLLKEELDALSKRREADKKERDEAAAKDTDKEKDAVIQTLQKQVLEKDETIKNLEKDLKEEKQKNELEEAGYHAGENLKVTVQRLEEEKKRLKKEAVKLGEMITDLNGRIRKLESSQVRYLDAALESERKEKARGDLEISVIALKAKVKQFEDEEQLQIQRENNLTLDRQTLAAQVLQLKTQINQLNEALNQSKEALNQSKEELNQSKEAFNQSKEELNQSKEALNQFKEELNQSNEALNQSKKELNQSKEELNQSKKTLNQSKEELNQSNEALNQSKKELNQSKEELNQSKEALNQSKEALNQSKEKATEFEKTIKTLRTGVRETILKENVELKKQLEILQKSLDADQSEELKKQLEASQSANAVVQKRVEELLKELEKVRVKTLGDGANADEVKRLTEELKKATASVQKLTQDTKKVGDENERLKKEVVTKATLLENMTKELKKSTIEIGRLNEMKTEDAEMIRHLNEENDATQLEVVRLRSLQLPAPPVPPTQKELEYNQIRIRHFEEQEVEWRKRETFLDEKIEDNVKQIEELAEIVQQAEDLVNDITAENKLLQETTNELKLELEKAATKPIDATGDAAERERVHAEKIKELTERNSELSAKVDVLEEERKKVRKSVTGTSAEAEEERRQLNQQRAKASAQTIQMLMGFMILQRALHGKTKGDMKRVLAAVEQARLQAEEVGDEKVIVEILNLVAIAVYYDGDTAKALASFNTIKESKHLNDSEQDMVDQWITRCEKGTDCPKGRSGYREALGFGPAPPSFRAPPKDEEEAKKAKKEAKKARKEARKVAKKAKKEAKKLKAGTKPKTALAPIRRGIHRPDLYVGVLSPIQQQIWDGIDFSDFDYNHLTTEQKALFSFFPIDSEPESPRRPVVHRAAGPSAADPALPAPHPSTNLPPLPPSSSDSEGQPPPAPPRPPPVPPRPQQKTKPEKPASSAASSAESVKGAQGAQGGKPSGMSQPTTDAALHIQYLVARLAESVKRIEELEGADADVVSLTARVERRDAQIEELRIYCEQIVAENTALQGDAA</sequence>
<feature type="compositionally biased region" description="Basic and acidic residues" evidence="3">
    <location>
        <begin position="32"/>
        <end position="47"/>
    </location>
</feature>
<dbReference type="OrthoDB" id="3562382at2759"/>
<feature type="compositionally biased region" description="Polar residues" evidence="3">
    <location>
        <begin position="478"/>
        <end position="498"/>
    </location>
</feature>
<feature type="region of interest" description="Disordered" evidence="3">
    <location>
        <begin position="466"/>
        <end position="514"/>
    </location>
</feature>
<feature type="region of interest" description="Disordered" evidence="3">
    <location>
        <begin position="233"/>
        <end position="256"/>
    </location>
</feature>
<dbReference type="GO" id="GO:0005856">
    <property type="term" value="C:cytoskeleton"/>
    <property type="evidence" value="ECO:0007669"/>
    <property type="project" value="TreeGrafter"/>
</dbReference>
<feature type="compositionally biased region" description="Basic residues" evidence="3">
    <location>
        <begin position="1000"/>
        <end position="1015"/>
    </location>
</feature>
<dbReference type="Proteomes" id="UP000012045">
    <property type="component" value="Unassembled WGS sequence"/>
</dbReference>
<dbReference type="EMBL" id="KB707829">
    <property type="protein sequence ID" value="EMR87416.1"/>
    <property type="molecule type" value="Genomic_DNA"/>
</dbReference>
<feature type="compositionally biased region" description="Basic and acidic residues" evidence="3">
    <location>
        <begin position="499"/>
        <end position="512"/>
    </location>
</feature>
<dbReference type="SUPFAM" id="SSF58104">
    <property type="entry name" value="Methyl-accepting chemotaxis protein (MCP) signaling domain"/>
    <property type="match status" value="1"/>
</dbReference>
<gene>
    <name evidence="4" type="ORF">BcDW1_3940</name>
</gene>
<organism evidence="4 5">
    <name type="scientific">Botryotinia fuckeliana (strain BcDW1)</name>
    <name type="common">Noble rot fungus</name>
    <name type="synonym">Botrytis cinerea</name>
    <dbReference type="NCBI Taxonomy" id="1290391"/>
    <lineage>
        <taxon>Eukaryota</taxon>
        <taxon>Fungi</taxon>
        <taxon>Dikarya</taxon>
        <taxon>Ascomycota</taxon>
        <taxon>Pezizomycotina</taxon>
        <taxon>Leotiomycetes</taxon>
        <taxon>Helotiales</taxon>
        <taxon>Sclerotiniaceae</taxon>
        <taxon>Botrytis</taxon>
    </lineage>
</organism>
<feature type="region of interest" description="Disordered" evidence="3">
    <location>
        <begin position="979"/>
        <end position="1015"/>
    </location>
</feature>
<dbReference type="AlphaFoldDB" id="M7TUX2"/>
<evidence type="ECO:0000313" key="4">
    <source>
        <dbReference type="EMBL" id="EMR87416.1"/>
    </source>
</evidence>
<dbReference type="STRING" id="1290391.M7TUX2"/>